<dbReference type="PANTHER" id="PTHR10165">
    <property type="entry name" value="LIPID PHOSPHATE PHOSPHATASE"/>
    <property type="match status" value="1"/>
</dbReference>
<proteinExistence type="inferred from homology"/>
<dbReference type="GO" id="GO:0008195">
    <property type="term" value="F:phosphatidate phosphatase activity"/>
    <property type="evidence" value="ECO:0007669"/>
    <property type="project" value="TreeGrafter"/>
</dbReference>
<comment type="subcellular location">
    <subcellularLocation>
        <location evidence="1">Membrane</location>
        <topology evidence="1">Multi-pass membrane protein</topology>
    </subcellularLocation>
</comment>
<dbReference type="GO" id="GO:0006644">
    <property type="term" value="P:phospholipid metabolic process"/>
    <property type="evidence" value="ECO:0007669"/>
    <property type="project" value="InterPro"/>
</dbReference>
<dbReference type="SUPFAM" id="SSF48317">
    <property type="entry name" value="Acid phosphatase/Vanadium-dependent haloperoxidase"/>
    <property type="match status" value="1"/>
</dbReference>
<evidence type="ECO:0000256" key="2">
    <source>
        <dbReference type="ARBA" id="ARBA00008816"/>
    </source>
</evidence>
<dbReference type="Pfam" id="PF01569">
    <property type="entry name" value="PAP2"/>
    <property type="match status" value="1"/>
</dbReference>
<feature type="transmembrane region" description="Helical" evidence="6">
    <location>
        <begin position="21"/>
        <end position="46"/>
    </location>
</feature>
<dbReference type="PANTHER" id="PTHR10165:SF35">
    <property type="entry name" value="RE23632P"/>
    <property type="match status" value="1"/>
</dbReference>
<feature type="transmembrane region" description="Helical" evidence="6">
    <location>
        <begin position="79"/>
        <end position="100"/>
    </location>
</feature>
<evidence type="ECO:0000256" key="3">
    <source>
        <dbReference type="ARBA" id="ARBA00022692"/>
    </source>
</evidence>
<comment type="similarity">
    <text evidence="2">Belongs to the PA-phosphatase related phosphoesterase family.</text>
</comment>
<evidence type="ECO:0000259" key="7">
    <source>
        <dbReference type="Pfam" id="PF01569"/>
    </source>
</evidence>
<dbReference type="InterPro" id="IPR043216">
    <property type="entry name" value="PAP-like"/>
</dbReference>
<keyword evidence="5 6" id="KW-0472">Membrane</keyword>
<gene>
    <name evidence="8" type="ORF">Zmor_003423</name>
</gene>
<name>A0AA38HNX0_9CUCU</name>
<evidence type="ECO:0000256" key="4">
    <source>
        <dbReference type="ARBA" id="ARBA00022989"/>
    </source>
</evidence>
<evidence type="ECO:0000256" key="5">
    <source>
        <dbReference type="ARBA" id="ARBA00023136"/>
    </source>
</evidence>
<accession>A0AA38HNX0</accession>
<keyword evidence="4 6" id="KW-1133">Transmembrane helix</keyword>
<reference evidence="8" key="1">
    <citation type="journal article" date="2023" name="G3 (Bethesda)">
        <title>Whole genome assemblies of Zophobas morio and Tenebrio molitor.</title>
        <authorList>
            <person name="Kaur S."/>
            <person name="Stinson S.A."/>
            <person name="diCenzo G.C."/>
        </authorList>
    </citation>
    <scope>NUCLEOTIDE SEQUENCE</scope>
    <source>
        <strain evidence="8">QUZm001</strain>
    </source>
</reference>
<dbReference type="InterPro" id="IPR000326">
    <property type="entry name" value="PAP2/HPO"/>
</dbReference>
<dbReference type="EMBL" id="JALNTZ010000010">
    <property type="protein sequence ID" value="KAJ3640107.1"/>
    <property type="molecule type" value="Genomic_DNA"/>
</dbReference>
<evidence type="ECO:0000313" key="8">
    <source>
        <dbReference type="EMBL" id="KAJ3640107.1"/>
    </source>
</evidence>
<sequence length="325" mass="36964">MLPIEFKFKYEQKKSAKEKKLGWITDKLFIAFHWLTIIFFTAASFFTGAPEIDVDAFNMTLFCGEQTFDQVLTPVDHKWPIVTVLGVSTIVVLLLSLEMFICGATTNNFLNIMYYFLGFLLSWDVTYVLQSLISFPIPSFFQNEGLKWLYCCQNCSQPLMEKSVHTLDLEARGSFPSFVTCSTSYVSVFLFLVTCHLDKGQRFAAKLLALVVPGSVSFLYGWYLWRYNENHLQDVVGGAIIGVLMAAFIATDLFSEDKKQEKFKKDFVSVLMARELQLAMNAAENPNQEAHEPNEYTINLYSADASCEQQEMVALEDLPPPYSSL</sequence>
<organism evidence="8 9">
    <name type="scientific">Zophobas morio</name>
    <dbReference type="NCBI Taxonomy" id="2755281"/>
    <lineage>
        <taxon>Eukaryota</taxon>
        <taxon>Metazoa</taxon>
        <taxon>Ecdysozoa</taxon>
        <taxon>Arthropoda</taxon>
        <taxon>Hexapoda</taxon>
        <taxon>Insecta</taxon>
        <taxon>Pterygota</taxon>
        <taxon>Neoptera</taxon>
        <taxon>Endopterygota</taxon>
        <taxon>Coleoptera</taxon>
        <taxon>Polyphaga</taxon>
        <taxon>Cucujiformia</taxon>
        <taxon>Tenebrionidae</taxon>
        <taxon>Zophobas</taxon>
    </lineage>
</organism>
<feature type="domain" description="Phosphatidic acid phosphatase type 2/haloperoxidase" evidence="7">
    <location>
        <begin position="113"/>
        <end position="251"/>
    </location>
</feature>
<feature type="transmembrane region" description="Helical" evidence="6">
    <location>
        <begin position="237"/>
        <end position="255"/>
    </location>
</feature>
<dbReference type="GO" id="GO:0046839">
    <property type="term" value="P:phospholipid dephosphorylation"/>
    <property type="evidence" value="ECO:0007669"/>
    <property type="project" value="TreeGrafter"/>
</dbReference>
<comment type="caution">
    <text evidence="8">The sequence shown here is derived from an EMBL/GenBank/DDBJ whole genome shotgun (WGS) entry which is preliminary data.</text>
</comment>
<keyword evidence="9" id="KW-1185">Reference proteome</keyword>
<dbReference type="GO" id="GO:0016020">
    <property type="term" value="C:membrane"/>
    <property type="evidence" value="ECO:0007669"/>
    <property type="project" value="UniProtKB-SubCell"/>
</dbReference>
<evidence type="ECO:0000256" key="6">
    <source>
        <dbReference type="SAM" id="Phobius"/>
    </source>
</evidence>
<feature type="transmembrane region" description="Helical" evidence="6">
    <location>
        <begin position="207"/>
        <end position="225"/>
    </location>
</feature>
<feature type="transmembrane region" description="Helical" evidence="6">
    <location>
        <begin position="112"/>
        <end position="133"/>
    </location>
</feature>
<protein>
    <recommendedName>
        <fullName evidence="7">Phosphatidic acid phosphatase type 2/haloperoxidase domain-containing protein</fullName>
    </recommendedName>
</protein>
<dbReference type="Proteomes" id="UP001168821">
    <property type="component" value="Unassembled WGS sequence"/>
</dbReference>
<evidence type="ECO:0000313" key="9">
    <source>
        <dbReference type="Proteomes" id="UP001168821"/>
    </source>
</evidence>
<keyword evidence="3 6" id="KW-0812">Transmembrane</keyword>
<evidence type="ECO:0000256" key="1">
    <source>
        <dbReference type="ARBA" id="ARBA00004141"/>
    </source>
</evidence>
<dbReference type="InterPro" id="IPR036938">
    <property type="entry name" value="PAP2/HPO_sf"/>
</dbReference>
<feature type="transmembrane region" description="Helical" evidence="6">
    <location>
        <begin position="175"/>
        <end position="195"/>
    </location>
</feature>
<dbReference type="AlphaFoldDB" id="A0AA38HNX0"/>